<evidence type="ECO:0000313" key="4">
    <source>
        <dbReference type="Proteomes" id="UP000552097"/>
    </source>
</evidence>
<dbReference type="GO" id="GO:0030246">
    <property type="term" value="F:carbohydrate binding"/>
    <property type="evidence" value="ECO:0007669"/>
    <property type="project" value="InterPro"/>
</dbReference>
<dbReference type="EMBL" id="JACHMO010000001">
    <property type="protein sequence ID" value="MBB5805073.1"/>
    <property type="molecule type" value="Genomic_DNA"/>
</dbReference>
<evidence type="ECO:0000256" key="2">
    <source>
        <dbReference type="SAM" id="SignalP"/>
    </source>
</evidence>
<dbReference type="SUPFAM" id="SSF49452">
    <property type="entry name" value="Starch-binding domain-like"/>
    <property type="match status" value="1"/>
</dbReference>
<keyword evidence="2" id="KW-0732">Signal</keyword>
<evidence type="ECO:0008006" key="5">
    <source>
        <dbReference type="Google" id="ProtNLM"/>
    </source>
</evidence>
<gene>
    <name evidence="3" type="ORF">F4560_004841</name>
</gene>
<protein>
    <recommendedName>
        <fullName evidence="5">Carboxypeptidase family protein</fullName>
    </recommendedName>
</protein>
<proteinExistence type="predicted"/>
<dbReference type="Gene3D" id="2.60.40.1120">
    <property type="entry name" value="Carboxypeptidase-like, regulatory domain"/>
    <property type="match status" value="1"/>
</dbReference>
<sequence length="125" mass="13155">MRRPLRMRAVLLIGMLVLGACGRESGTSDQDPQPPLTNTQATVTGVVVDQGGRPVDGALVQPKSLDSPPLPVPELAVFSGPDGRYEWHLAAGRYEFTATKDDRTGPPSEVTAGAGATAQVELHLP</sequence>
<feature type="region of interest" description="Disordered" evidence="1">
    <location>
        <begin position="98"/>
        <end position="125"/>
    </location>
</feature>
<organism evidence="3 4">
    <name type="scientific">Saccharothrix ecbatanensis</name>
    <dbReference type="NCBI Taxonomy" id="1105145"/>
    <lineage>
        <taxon>Bacteria</taxon>
        <taxon>Bacillati</taxon>
        <taxon>Actinomycetota</taxon>
        <taxon>Actinomycetes</taxon>
        <taxon>Pseudonocardiales</taxon>
        <taxon>Pseudonocardiaceae</taxon>
        <taxon>Saccharothrix</taxon>
    </lineage>
</organism>
<dbReference type="InterPro" id="IPR013784">
    <property type="entry name" value="Carb-bd-like_fold"/>
</dbReference>
<dbReference type="PROSITE" id="PS51257">
    <property type="entry name" value="PROKAR_LIPOPROTEIN"/>
    <property type="match status" value="1"/>
</dbReference>
<evidence type="ECO:0000256" key="1">
    <source>
        <dbReference type="SAM" id="MobiDB-lite"/>
    </source>
</evidence>
<comment type="caution">
    <text evidence="3">The sequence shown here is derived from an EMBL/GenBank/DDBJ whole genome shotgun (WGS) entry which is preliminary data.</text>
</comment>
<name>A0A7W9HND7_9PSEU</name>
<feature type="chain" id="PRO_5030701976" description="Carboxypeptidase family protein" evidence="2">
    <location>
        <begin position="23"/>
        <end position="125"/>
    </location>
</feature>
<keyword evidence="4" id="KW-1185">Reference proteome</keyword>
<accession>A0A7W9HND7</accession>
<dbReference type="Pfam" id="PF13620">
    <property type="entry name" value="CarboxypepD_reg"/>
    <property type="match status" value="1"/>
</dbReference>
<dbReference type="RefSeq" id="WP_184923332.1">
    <property type="nucleotide sequence ID" value="NZ_JACHMO010000001.1"/>
</dbReference>
<dbReference type="AlphaFoldDB" id="A0A7W9HND7"/>
<feature type="signal peptide" evidence="2">
    <location>
        <begin position="1"/>
        <end position="22"/>
    </location>
</feature>
<dbReference type="Proteomes" id="UP000552097">
    <property type="component" value="Unassembled WGS sequence"/>
</dbReference>
<reference evidence="3 4" key="1">
    <citation type="submission" date="2020-08" db="EMBL/GenBank/DDBJ databases">
        <title>Sequencing the genomes of 1000 actinobacteria strains.</title>
        <authorList>
            <person name="Klenk H.-P."/>
        </authorList>
    </citation>
    <scope>NUCLEOTIDE SEQUENCE [LARGE SCALE GENOMIC DNA]</scope>
    <source>
        <strain evidence="3 4">DSM 45486</strain>
    </source>
</reference>
<evidence type="ECO:0000313" key="3">
    <source>
        <dbReference type="EMBL" id="MBB5805073.1"/>
    </source>
</evidence>